<proteinExistence type="predicted"/>
<sequence length="107" mass="12513">MNTPIEQFPEYLYSSRFMEFVTVSKSKEKICFNETECIDSITDPLFIIEIIQQTNRDRSKFPFREKSSSEEDDDDDDDECNTNPGKRLCPPSSDDRDNVERNSVRSV</sequence>
<evidence type="ECO:0000313" key="2">
    <source>
        <dbReference type="EMBL" id="KAK6631991.1"/>
    </source>
</evidence>
<feature type="compositionally biased region" description="Basic and acidic residues" evidence="1">
    <location>
        <begin position="58"/>
        <end position="69"/>
    </location>
</feature>
<gene>
    <name evidence="2" type="ORF">RUM44_007021</name>
</gene>
<feature type="compositionally biased region" description="Basic and acidic residues" evidence="1">
    <location>
        <begin position="93"/>
        <end position="107"/>
    </location>
</feature>
<dbReference type="EMBL" id="JAWJWF010000005">
    <property type="protein sequence ID" value="KAK6631991.1"/>
    <property type="molecule type" value="Genomic_DNA"/>
</dbReference>
<feature type="region of interest" description="Disordered" evidence="1">
    <location>
        <begin position="58"/>
        <end position="107"/>
    </location>
</feature>
<reference evidence="2 3" key="1">
    <citation type="submission" date="2023-09" db="EMBL/GenBank/DDBJ databases">
        <title>Genomes of two closely related lineages of the louse Polyplax serrata with different host specificities.</title>
        <authorList>
            <person name="Martinu J."/>
            <person name="Tarabai H."/>
            <person name="Stefka J."/>
            <person name="Hypsa V."/>
        </authorList>
    </citation>
    <scope>NUCLEOTIDE SEQUENCE [LARGE SCALE GENOMIC DNA]</scope>
    <source>
        <strain evidence="2">98ZLc_SE</strain>
    </source>
</reference>
<comment type="caution">
    <text evidence="2">The sequence shown here is derived from an EMBL/GenBank/DDBJ whole genome shotgun (WGS) entry which is preliminary data.</text>
</comment>
<dbReference type="Proteomes" id="UP001359485">
    <property type="component" value="Unassembled WGS sequence"/>
</dbReference>
<organism evidence="2 3">
    <name type="scientific">Polyplax serrata</name>
    <name type="common">Common mouse louse</name>
    <dbReference type="NCBI Taxonomy" id="468196"/>
    <lineage>
        <taxon>Eukaryota</taxon>
        <taxon>Metazoa</taxon>
        <taxon>Ecdysozoa</taxon>
        <taxon>Arthropoda</taxon>
        <taxon>Hexapoda</taxon>
        <taxon>Insecta</taxon>
        <taxon>Pterygota</taxon>
        <taxon>Neoptera</taxon>
        <taxon>Paraneoptera</taxon>
        <taxon>Psocodea</taxon>
        <taxon>Troctomorpha</taxon>
        <taxon>Phthiraptera</taxon>
        <taxon>Anoplura</taxon>
        <taxon>Polyplacidae</taxon>
        <taxon>Polyplax</taxon>
    </lineage>
</organism>
<name>A0ABR1AZI9_POLSC</name>
<protein>
    <submittedName>
        <fullName evidence="2">Uncharacterized protein</fullName>
    </submittedName>
</protein>
<accession>A0ABR1AZI9</accession>
<feature type="compositionally biased region" description="Acidic residues" evidence="1">
    <location>
        <begin position="70"/>
        <end position="80"/>
    </location>
</feature>
<evidence type="ECO:0000256" key="1">
    <source>
        <dbReference type="SAM" id="MobiDB-lite"/>
    </source>
</evidence>
<keyword evidence="3" id="KW-1185">Reference proteome</keyword>
<evidence type="ECO:0000313" key="3">
    <source>
        <dbReference type="Proteomes" id="UP001359485"/>
    </source>
</evidence>